<keyword evidence="2" id="KW-1003">Cell membrane</keyword>
<comment type="subcellular location">
    <subcellularLocation>
        <location evidence="1">Cell inner membrane</location>
        <topology evidence="1">Multi-pass membrane protein</topology>
    </subcellularLocation>
</comment>
<proteinExistence type="inferred from homology"/>
<accession>A0A0F9HBA9</accession>
<dbReference type="PANTHER" id="PTHR30341">
    <property type="entry name" value="SODIUM ION/PROTON ANTIPORTER NHAA-RELATED"/>
    <property type="match status" value="1"/>
</dbReference>
<dbReference type="Pfam" id="PF06965">
    <property type="entry name" value="Na_H_antiport_1"/>
    <property type="match status" value="1"/>
</dbReference>
<dbReference type="InterPro" id="IPR004670">
    <property type="entry name" value="NhaA"/>
</dbReference>
<dbReference type="EMBL" id="LAZR01023297">
    <property type="protein sequence ID" value="KKL78990.1"/>
    <property type="molecule type" value="Genomic_DNA"/>
</dbReference>
<feature type="transmembrane region" description="Helical" evidence="6">
    <location>
        <begin position="104"/>
        <end position="128"/>
    </location>
</feature>
<feature type="transmembrane region" description="Helical" evidence="6">
    <location>
        <begin position="134"/>
        <end position="151"/>
    </location>
</feature>
<evidence type="ECO:0000313" key="7">
    <source>
        <dbReference type="EMBL" id="KKL78990.1"/>
    </source>
</evidence>
<feature type="transmembrane region" description="Helical" evidence="6">
    <location>
        <begin position="358"/>
        <end position="375"/>
    </location>
</feature>
<keyword evidence="5 6" id="KW-0472">Membrane</keyword>
<protein>
    <recommendedName>
        <fullName evidence="8">Na+/H+ antiporter NhaA</fullName>
    </recommendedName>
</protein>
<reference evidence="7" key="1">
    <citation type="journal article" date="2015" name="Nature">
        <title>Complex archaea that bridge the gap between prokaryotes and eukaryotes.</title>
        <authorList>
            <person name="Spang A."/>
            <person name="Saw J.H."/>
            <person name="Jorgensen S.L."/>
            <person name="Zaremba-Niedzwiedzka K."/>
            <person name="Martijn J."/>
            <person name="Lind A.E."/>
            <person name="van Eijk R."/>
            <person name="Schleper C."/>
            <person name="Guy L."/>
            <person name="Ettema T.J."/>
        </authorList>
    </citation>
    <scope>NUCLEOTIDE SEQUENCE</scope>
</reference>
<feature type="transmembrane region" description="Helical" evidence="6">
    <location>
        <begin position="158"/>
        <end position="173"/>
    </location>
</feature>
<organism evidence="7">
    <name type="scientific">marine sediment metagenome</name>
    <dbReference type="NCBI Taxonomy" id="412755"/>
    <lineage>
        <taxon>unclassified sequences</taxon>
        <taxon>metagenomes</taxon>
        <taxon>ecological metagenomes</taxon>
    </lineage>
</organism>
<name>A0A0F9HBA9_9ZZZZ</name>
<feature type="transmembrane region" description="Helical" evidence="6">
    <location>
        <begin position="79"/>
        <end position="97"/>
    </location>
</feature>
<keyword evidence="4 6" id="KW-1133">Transmembrane helix</keyword>
<evidence type="ECO:0000256" key="1">
    <source>
        <dbReference type="ARBA" id="ARBA00004429"/>
    </source>
</evidence>
<feature type="transmembrane region" description="Helical" evidence="6">
    <location>
        <begin position="45"/>
        <end position="67"/>
    </location>
</feature>
<sequence>VQIGQVFKLSKPLILWVNDGLMALFFFVVGLEIKREILVGELSTFRQAALPIFAAIGGMLIPALLFVTLQGEGPGSEGWGIPMATDIAFSLGILSLLGKRVPLALKVFLAAFAIVDDLGAVLVIAAFYSESIGWNYILIALILFVGLAVAIRAGIRNRIIFMVVGGFVWYYVLKSGLHPTLAGVMLAFIVPVRRTIKLGVFNRVMRQNLVPFGDTESEGKLLLKKDQLHALDNIKTYVDMVNSPLQNMEHKMHGLTSFFVMPVFALANAGVLLSAAAGEPVIGAISINIALALIIGKVVGIIAFSWLGIKLKMTELPPGTKWVHLLGLGLLGGIGFTMSMFIASLAFQDASLLNHAKIGILIGSLLAGVSGYLVLKLTLKPSTEEE</sequence>
<dbReference type="GO" id="GO:0005886">
    <property type="term" value="C:plasma membrane"/>
    <property type="evidence" value="ECO:0007669"/>
    <property type="project" value="UniProtKB-SubCell"/>
</dbReference>
<feature type="transmembrane region" description="Helical" evidence="6">
    <location>
        <begin position="325"/>
        <end position="346"/>
    </location>
</feature>
<feature type="transmembrane region" description="Helical" evidence="6">
    <location>
        <begin position="13"/>
        <end position="33"/>
    </location>
</feature>
<keyword evidence="3 6" id="KW-0812">Transmembrane</keyword>
<dbReference type="HAMAP" id="MF_01844">
    <property type="entry name" value="NhaA"/>
    <property type="match status" value="1"/>
</dbReference>
<dbReference type="Gene3D" id="1.20.1530.10">
    <property type="entry name" value="Na+/H+ antiporter like domain"/>
    <property type="match status" value="1"/>
</dbReference>
<dbReference type="NCBIfam" id="TIGR00773">
    <property type="entry name" value="NhaA"/>
    <property type="match status" value="1"/>
</dbReference>
<gene>
    <name evidence="7" type="ORF">LCGC14_2019300</name>
</gene>
<evidence type="ECO:0000256" key="4">
    <source>
        <dbReference type="ARBA" id="ARBA00022989"/>
    </source>
</evidence>
<dbReference type="GO" id="GO:0015385">
    <property type="term" value="F:sodium:proton antiporter activity"/>
    <property type="evidence" value="ECO:0007669"/>
    <property type="project" value="TreeGrafter"/>
</dbReference>
<evidence type="ECO:0008006" key="8">
    <source>
        <dbReference type="Google" id="ProtNLM"/>
    </source>
</evidence>
<comment type="caution">
    <text evidence="7">The sequence shown here is derived from an EMBL/GenBank/DDBJ whole genome shotgun (WGS) entry which is preliminary data.</text>
</comment>
<evidence type="ECO:0000256" key="6">
    <source>
        <dbReference type="SAM" id="Phobius"/>
    </source>
</evidence>
<evidence type="ECO:0000256" key="2">
    <source>
        <dbReference type="ARBA" id="ARBA00022475"/>
    </source>
</evidence>
<dbReference type="InterPro" id="IPR023171">
    <property type="entry name" value="Na/H_antiporter_dom_sf"/>
</dbReference>
<dbReference type="PANTHER" id="PTHR30341:SF0">
    <property type="entry name" value="NA(+)_H(+) ANTIPORTER NHAA"/>
    <property type="match status" value="1"/>
</dbReference>
<feature type="transmembrane region" description="Helical" evidence="6">
    <location>
        <begin position="179"/>
        <end position="196"/>
    </location>
</feature>
<dbReference type="GO" id="GO:0006885">
    <property type="term" value="P:regulation of pH"/>
    <property type="evidence" value="ECO:0007669"/>
    <property type="project" value="InterPro"/>
</dbReference>
<evidence type="ECO:0000256" key="5">
    <source>
        <dbReference type="ARBA" id="ARBA00023136"/>
    </source>
</evidence>
<feature type="transmembrane region" description="Helical" evidence="6">
    <location>
        <begin position="281"/>
        <end position="304"/>
    </location>
</feature>
<dbReference type="AlphaFoldDB" id="A0A0F9HBA9"/>
<feature type="non-terminal residue" evidence="7">
    <location>
        <position position="1"/>
    </location>
</feature>
<feature type="transmembrane region" description="Helical" evidence="6">
    <location>
        <begin position="255"/>
        <end position="275"/>
    </location>
</feature>
<evidence type="ECO:0000256" key="3">
    <source>
        <dbReference type="ARBA" id="ARBA00022692"/>
    </source>
</evidence>